<dbReference type="OrthoDB" id="3556949at2759"/>
<dbReference type="Pfam" id="PF00082">
    <property type="entry name" value="Peptidase_S8"/>
    <property type="match status" value="1"/>
</dbReference>
<evidence type="ECO:0000256" key="9">
    <source>
        <dbReference type="SAM" id="MobiDB-lite"/>
    </source>
</evidence>
<dbReference type="Gene3D" id="3.40.50.200">
    <property type="entry name" value="Peptidase S8/S53 domain"/>
    <property type="match status" value="1"/>
</dbReference>
<dbReference type="InterPro" id="IPR015500">
    <property type="entry name" value="Peptidase_S8_subtilisin-rel"/>
</dbReference>
<feature type="compositionally biased region" description="Polar residues" evidence="9">
    <location>
        <begin position="550"/>
        <end position="563"/>
    </location>
</feature>
<dbReference type="PANTHER" id="PTHR43399:SF4">
    <property type="entry name" value="CELL WALL-ASSOCIATED PROTEASE"/>
    <property type="match status" value="1"/>
</dbReference>
<feature type="active site" description="Charge relay system" evidence="7 8">
    <location>
        <position position="484"/>
    </location>
</feature>
<evidence type="ECO:0000256" key="6">
    <source>
        <dbReference type="ARBA" id="ARBA00023145"/>
    </source>
</evidence>
<dbReference type="GO" id="GO:0004252">
    <property type="term" value="F:serine-type endopeptidase activity"/>
    <property type="evidence" value="ECO:0007669"/>
    <property type="project" value="UniProtKB-UniRule"/>
</dbReference>
<dbReference type="InterPro" id="IPR022398">
    <property type="entry name" value="Peptidase_S8_His-AS"/>
</dbReference>
<organism evidence="11 12">
    <name type="scientific">Cyphellophora attinorum</name>
    <dbReference type="NCBI Taxonomy" id="1664694"/>
    <lineage>
        <taxon>Eukaryota</taxon>
        <taxon>Fungi</taxon>
        <taxon>Dikarya</taxon>
        <taxon>Ascomycota</taxon>
        <taxon>Pezizomycotina</taxon>
        <taxon>Eurotiomycetes</taxon>
        <taxon>Chaetothyriomycetidae</taxon>
        <taxon>Chaetothyriales</taxon>
        <taxon>Cyphellophoraceae</taxon>
        <taxon>Cyphellophora</taxon>
    </lineage>
</organism>
<keyword evidence="2 8" id="KW-0645">Protease</keyword>
<keyword evidence="6" id="KW-0865">Zymogen</keyword>
<dbReference type="PROSITE" id="PS00137">
    <property type="entry name" value="SUBTILASE_HIS"/>
    <property type="match status" value="1"/>
</dbReference>
<dbReference type="SUPFAM" id="SSF49785">
    <property type="entry name" value="Galactose-binding domain-like"/>
    <property type="match status" value="1"/>
</dbReference>
<evidence type="ECO:0000313" key="12">
    <source>
        <dbReference type="Proteomes" id="UP000038010"/>
    </source>
</evidence>
<dbReference type="InterPro" id="IPR036852">
    <property type="entry name" value="Peptidase_S8/S53_dom_sf"/>
</dbReference>
<reference evidence="11 12" key="1">
    <citation type="submission" date="2015-06" db="EMBL/GenBank/DDBJ databases">
        <title>Draft genome of the ant-associated black yeast Phialophora attae CBS 131958.</title>
        <authorList>
            <person name="Moreno L.F."/>
            <person name="Stielow B.J."/>
            <person name="de Hoog S."/>
            <person name="Vicente V.A."/>
            <person name="Weiss V.A."/>
            <person name="de Vries M."/>
            <person name="Cruz L.M."/>
            <person name="Souza E.M."/>
        </authorList>
    </citation>
    <scope>NUCLEOTIDE SEQUENCE [LARGE SCALE GENOMIC DNA]</scope>
    <source>
        <strain evidence="11 12">CBS 131958</strain>
    </source>
</reference>
<dbReference type="STRING" id="1664694.A0A0N0NPU3"/>
<accession>A0A0N0NPU3</accession>
<keyword evidence="12" id="KW-1185">Reference proteome</keyword>
<evidence type="ECO:0000256" key="1">
    <source>
        <dbReference type="ARBA" id="ARBA00011073"/>
    </source>
</evidence>
<feature type="domain" description="Peptidase S8/S53" evidence="10">
    <location>
        <begin position="212"/>
        <end position="551"/>
    </location>
</feature>
<dbReference type="GeneID" id="28733913"/>
<proteinExistence type="inferred from homology"/>
<dbReference type="PRINTS" id="PR00723">
    <property type="entry name" value="SUBTILISIN"/>
</dbReference>
<dbReference type="InterPro" id="IPR023828">
    <property type="entry name" value="Peptidase_S8_Ser-AS"/>
</dbReference>
<dbReference type="AlphaFoldDB" id="A0A0N0NPU3"/>
<evidence type="ECO:0000256" key="8">
    <source>
        <dbReference type="PROSITE-ProRule" id="PRU01240"/>
    </source>
</evidence>
<evidence type="ECO:0000256" key="7">
    <source>
        <dbReference type="PIRSR" id="PIRSR615500-1"/>
    </source>
</evidence>
<feature type="active site" description="Charge relay system" evidence="7 8">
    <location>
        <position position="221"/>
    </location>
</feature>
<comment type="similarity">
    <text evidence="1 8">Belongs to the peptidase S8 family.</text>
</comment>
<dbReference type="Gene3D" id="2.60.120.380">
    <property type="match status" value="1"/>
</dbReference>
<dbReference type="CDD" id="cd04842">
    <property type="entry name" value="Peptidases_S8_Kp43_protease"/>
    <property type="match status" value="1"/>
</dbReference>
<dbReference type="GO" id="GO:0006508">
    <property type="term" value="P:proteolysis"/>
    <property type="evidence" value="ECO:0007669"/>
    <property type="project" value="UniProtKB-KW"/>
</dbReference>
<dbReference type="EMBL" id="LFJN01000006">
    <property type="protein sequence ID" value="KPI42939.1"/>
    <property type="molecule type" value="Genomic_DNA"/>
</dbReference>
<dbReference type="VEuPathDB" id="FungiDB:AB675_2090"/>
<feature type="region of interest" description="Disordered" evidence="9">
    <location>
        <begin position="506"/>
        <end position="526"/>
    </location>
</feature>
<dbReference type="SUPFAM" id="SSF52743">
    <property type="entry name" value="Subtilisin-like"/>
    <property type="match status" value="1"/>
</dbReference>
<sequence length="693" mass="72869">MGLIQINGNTFDPSTARASVRTQSAGAAENENASKSKYILVQSNGPLKKAEKQALADAKVAIKEYVSENTYLCRYEPEDIAPVRALDFVQYAADYSTDFVVNPSLRVHTVGPPGHISSRTHTVDVVFHKDCQLSGCKKELCEAAHLDPEDIDLDGSKGKIRLTVQEQFLDALAALDDVATIQEVKPNRLFNNVARGILKVENVDVNGTTLDGSGQIVAVGDTGVDSSHPAFAGANRIKKLIALGRVTGSGKTNDPDGHGTHVCGSVLGSGTLSNGEPIQGSAPAATLVMQSLLDSRGGLGGIPDDLDDLFGPAYKEGARVHNNSWGSSQPGLAYDQSCQEIDDFVVRNPEMVIVFAAGNDGVDNDSNGSIDLRQIGSQAAAKNCITIGASENDRPDLTVAYGVSGSGRRDPRYAVEPIYGDQYADDPNGMAAFSSRGPTREKRFKPDVVAPGTCILSARSSLVADSGFYGQSPDPKYMYESGTSMASPLASGCCALLRQFLVANPPEQTQNAPPSGGSQQPIAAPSSYSPTAALVKALLINGAVELPGQYTPSEAGTSPNPNSGWGRISVADSVGATEGTKIGYGEHPGVDEDDVVEIPVTIDAAGTGTQTLKVTLVWTDPAGAMLQNDLDLTVTAGGSEKHGNVSSGSAFDRVNNVEQVKWEGVPAGEAKIRVSVQRLTSDKQAFAWAWKVY</sequence>
<keyword evidence="4 8" id="KW-0378">Hydrolase</keyword>
<dbReference type="RefSeq" id="XP_018002902.1">
    <property type="nucleotide sequence ID" value="XM_018142033.1"/>
</dbReference>
<keyword evidence="5 8" id="KW-0720">Serine protease</keyword>
<evidence type="ECO:0000256" key="4">
    <source>
        <dbReference type="ARBA" id="ARBA00022801"/>
    </source>
</evidence>
<dbReference type="InterPro" id="IPR034058">
    <property type="entry name" value="TagA/B/C/D_pept_dom"/>
</dbReference>
<dbReference type="InterPro" id="IPR008979">
    <property type="entry name" value="Galactose-bd-like_sf"/>
</dbReference>
<evidence type="ECO:0000256" key="2">
    <source>
        <dbReference type="ARBA" id="ARBA00022670"/>
    </source>
</evidence>
<protein>
    <submittedName>
        <fullName evidence="11">Serine protease/ABC transporter B family protein tagD</fullName>
    </submittedName>
</protein>
<dbReference type="InterPro" id="IPR051048">
    <property type="entry name" value="Peptidase_S8/S53_subtilisin"/>
</dbReference>
<name>A0A0N0NPU3_9EURO</name>
<dbReference type="InterPro" id="IPR000209">
    <property type="entry name" value="Peptidase_S8/S53_dom"/>
</dbReference>
<keyword evidence="3" id="KW-0732">Signal</keyword>
<dbReference type="Proteomes" id="UP000038010">
    <property type="component" value="Unassembled WGS sequence"/>
</dbReference>
<comment type="caution">
    <text evidence="11">The sequence shown here is derived from an EMBL/GenBank/DDBJ whole genome shotgun (WGS) entry which is preliminary data.</text>
</comment>
<evidence type="ECO:0000256" key="3">
    <source>
        <dbReference type="ARBA" id="ARBA00022729"/>
    </source>
</evidence>
<feature type="region of interest" description="Disordered" evidence="9">
    <location>
        <begin position="550"/>
        <end position="569"/>
    </location>
</feature>
<dbReference type="PROSITE" id="PS00138">
    <property type="entry name" value="SUBTILASE_SER"/>
    <property type="match status" value="1"/>
</dbReference>
<gene>
    <name evidence="11" type="ORF">AB675_2090</name>
</gene>
<feature type="active site" description="Charge relay system" evidence="7 8">
    <location>
        <position position="258"/>
    </location>
</feature>
<dbReference type="PANTHER" id="PTHR43399">
    <property type="entry name" value="SUBTILISIN-RELATED"/>
    <property type="match status" value="1"/>
</dbReference>
<dbReference type="PROSITE" id="PS51892">
    <property type="entry name" value="SUBTILASE"/>
    <property type="match status" value="1"/>
</dbReference>
<evidence type="ECO:0000259" key="10">
    <source>
        <dbReference type="Pfam" id="PF00082"/>
    </source>
</evidence>
<evidence type="ECO:0000313" key="11">
    <source>
        <dbReference type="EMBL" id="KPI42939.1"/>
    </source>
</evidence>
<evidence type="ECO:0000256" key="5">
    <source>
        <dbReference type="ARBA" id="ARBA00022825"/>
    </source>
</evidence>